<accession>A0ACC1JDZ5</accession>
<name>A0ACC1JDZ5_9FUNG</name>
<dbReference type="EMBL" id="JANBPW010000593">
    <property type="protein sequence ID" value="KAJ1948910.1"/>
    <property type="molecule type" value="Genomic_DNA"/>
</dbReference>
<keyword evidence="2" id="KW-1185">Reference proteome</keyword>
<dbReference type="Proteomes" id="UP001150603">
    <property type="component" value="Unassembled WGS sequence"/>
</dbReference>
<protein>
    <submittedName>
        <fullName evidence="1">Uncharacterized protein</fullName>
    </submittedName>
</protein>
<proteinExistence type="predicted"/>
<sequence length="107" mass="11324">MSSMSSARMLSRSVAAAASHLSAARRIHSLARPAISALPRSTMRAQTLLSQGFRRRLSSTSATPQAEPQRAGKEGAKEDESAKEEDSTHHAVVSTFDLFSIGVGPSS</sequence>
<evidence type="ECO:0000313" key="1">
    <source>
        <dbReference type="EMBL" id="KAJ1948910.1"/>
    </source>
</evidence>
<evidence type="ECO:0000313" key="2">
    <source>
        <dbReference type="Proteomes" id="UP001150603"/>
    </source>
</evidence>
<comment type="caution">
    <text evidence="1">The sequence shown here is derived from an EMBL/GenBank/DDBJ whole genome shotgun (WGS) entry which is preliminary data.</text>
</comment>
<feature type="non-terminal residue" evidence="1">
    <location>
        <position position="107"/>
    </location>
</feature>
<organism evidence="1 2">
    <name type="scientific">Linderina macrospora</name>
    <dbReference type="NCBI Taxonomy" id="4868"/>
    <lineage>
        <taxon>Eukaryota</taxon>
        <taxon>Fungi</taxon>
        <taxon>Fungi incertae sedis</taxon>
        <taxon>Zoopagomycota</taxon>
        <taxon>Kickxellomycotina</taxon>
        <taxon>Kickxellomycetes</taxon>
        <taxon>Kickxellales</taxon>
        <taxon>Kickxellaceae</taxon>
        <taxon>Linderina</taxon>
    </lineage>
</organism>
<gene>
    <name evidence="1" type="ORF">FBU59_001380</name>
</gene>
<reference evidence="1" key="1">
    <citation type="submission" date="2022-07" db="EMBL/GenBank/DDBJ databases">
        <title>Phylogenomic reconstructions and comparative analyses of Kickxellomycotina fungi.</title>
        <authorList>
            <person name="Reynolds N.K."/>
            <person name="Stajich J.E."/>
            <person name="Barry K."/>
            <person name="Grigoriev I.V."/>
            <person name="Crous P."/>
            <person name="Smith M.E."/>
        </authorList>
    </citation>
    <scope>NUCLEOTIDE SEQUENCE</scope>
    <source>
        <strain evidence="1">NRRL 5244</strain>
    </source>
</reference>